<dbReference type="Proteomes" id="UP000595220">
    <property type="component" value="Chromosome"/>
</dbReference>
<reference evidence="2 3" key="1">
    <citation type="submission" date="2020-12" db="EMBL/GenBank/DDBJ databases">
        <title>FDA dAtabase for Regulatory Grade micrObial Sequences (FDA-ARGOS): Supporting development and validation of Infectious Disease Dx tests.</title>
        <authorList>
            <person name="Sproer C."/>
            <person name="Gronow S."/>
            <person name="Severitt S."/>
            <person name="Schroder I."/>
            <person name="Tallon L."/>
            <person name="Sadzewicz L."/>
            <person name="Zhao X."/>
            <person name="Boylan J."/>
            <person name="Ott S."/>
            <person name="Bowen H."/>
            <person name="Vavikolanu K."/>
            <person name="Mehta A."/>
            <person name="Aluvathingal J."/>
            <person name="Nadendla S."/>
            <person name="Lowell S."/>
            <person name="Myers T."/>
            <person name="Yan Y."/>
            <person name="Sichtig H."/>
        </authorList>
    </citation>
    <scope>NUCLEOTIDE SEQUENCE [LARGE SCALE GENOMIC DNA]</scope>
    <source>
        <strain evidence="2 3">FDAARGOS_985</strain>
    </source>
</reference>
<protein>
    <submittedName>
        <fullName evidence="2">Type 1 glutamine amidotransferase</fullName>
    </submittedName>
</protein>
<evidence type="ECO:0000313" key="2">
    <source>
        <dbReference type="EMBL" id="QQC44175.1"/>
    </source>
</evidence>
<dbReference type="PANTHER" id="PTHR42695">
    <property type="entry name" value="GLUTAMINE AMIDOTRANSFERASE YLR126C-RELATED"/>
    <property type="match status" value="1"/>
</dbReference>
<dbReference type="Pfam" id="PF00117">
    <property type="entry name" value="GATase"/>
    <property type="match status" value="1"/>
</dbReference>
<dbReference type="InterPro" id="IPR044992">
    <property type="entry name" value="ChyE-like"/>
</dbReference>
<gene>
    <name evidence="2" type="ORF">I6H42_01775</name>
</gene>
<dbReference type="AlphaFoldDB" id="A0AAP9Y8N0"/>
<dbReference type="RefSeq" id="WP_074632856.1">
    <property type="nucleotide sequence ID" value="NZ_CP066065.1"/>
</dbReference>
<dbReference type="EMBL" id="CP066065">
    <property type="protein sequence ID" value="QQC44175.1"/>
    <property type="molecule type" value="Genomic_DNA"/>
</dbReference>
<feature type="domain" description="Glutamine amidotransferase" evidence="1">
    <location>
        <begin position="38"/>
        <end position="185"/>
    </location>
</feature>
<evidence type="ECO:0000259" key="1">
    <source>
        <dbReference type="Pfam" id="PF00117"/>
    </source>
</evidence>
<keyword evidence="3" id="KW-1185">Reference proteome</keyword>
<dbReference type="InterPro" id="IPR017926">
    <property type="entry name" value="GATASE"/>
</dbReference>
<dbReference type="InterPro" id="IPR029062">
    <property type="entry name" value="Class_I_gatase-like"/>
</dbReference>
<accession>A0AAP9Y8N0</accession>
<dbReference type="CDD" id="cd01741">
    <property type="entry name" value="GATase1_1"/>
    <property type="match status" value="1"/>
</dbReference>
<dbReference type="Gene3D" id="3.40.50.880">
    <property type="match status" value="1"/>
</dbReference>
<dbReference type="SUPFAM" id="SSF52317">
    <property type="entry name" value="Class I glutamine amidotransferase-like"/>
    <property type="match status" value="1"/>
</dbReference>
<name>A0AAP9Y8N0_9ACTO</name>
<proteinExistence type="predicted"/>
<dbReference type="PROSITE" id="PS51273">
    <property type="entry name" value="GATASE_TYPE_1"/>
    <property type="match status" value="1"/>
</dbReference>
<organism evidence="2 3">
    <name type="scientific">Schaalia meyeri</name>
    <dbReference type="NCBI Taxonomy" id="52773"/>
    <lineage>
        <taxon>Bacteria</taxon>
        <taxon>Bacillati</taxon>
        <taxon>Actinomycetota</taxon>
        <taxon>Actinomycetes</taxon>
        <taxon>Actinomycetales</taxon>
        <taxon>Actinomycetaceae</taxon>
        <taxon>Schaalia</taxon>
    </lineage>
</organism>
<evidence type="ECO:0000313" key="3">
    <source>
        <dbReference type="Proteomes" id="UP000595220"/>
    </source>
</evidence>
<dbReference type="GO" id="GO:0005829">
    <property type="term" value="C:cytosol"/>
    <property type="evidence" value="ECO:0007669"/>
    <property type="project" value="TreeGrafter"/>
</dbReference>
<dbReference type="PANTHER" id="PTHR42695:SF5">
    <property type="entry name" value="GLUTAMINE AMIDOTRANSFERASE YLR126C-RELATED"/>
    <property type="match status" value="1"/>
</dbReference>
<keyword evidence="2" id="KW-0315">Glutamine amidotransferase</keyword>
<sequence length="230" mass="24480">MGILVIQNDPIVPAGQLSAFLGGHEVVRAWEDPAHIRELSRAPLPGALVLLGGRANCYDDAGCPWLEDERKLMRRCVCAGVRVLGICLGAQLIAQTFGGRVSVGDMAGPEYGALPLMWGTNDQAGGGGAVPLRMALASTHVVFADHEDAIVALPPGAREWARSDKYTQIFSFGTALGVQFHPEVTREIAIVWASNNDVVDTEDIVAGYDAHEGELASTCKTLAEWVSGVF</sequence>